<feature type="region of interest" description="Disordered" evidence="6">
    <location>
        <begin position="28"/>
        <end position="86"/>
    </location>
</feature>
<dbReference type="AlphaFoldDB" id="Q811T4"/>
<dbReference type="GO" id="GO:0031768">
    <property type="term" value="F:ghrelin receptor binding"/>
    <property type="evidence" value="ECO:0007669"/>
    <property type="project" value="UniProtKB-UniRule"/>
</dbReference>
<dbReference type="MGI" id="MGI:1930008">
    <property type="gene designation" value="Ghrl"/>
</dbReference>
<reference evidence="10" key="4">
    <citation type="submission" date="2025-05" db="UniProtKB">
        <authorList>
            <consortium name="Ensembl"/>
        </authorList>
    </citation>
    <scope>IDENTIFICATION</scope>
    <source>
        <strain evidence="10">C57BL/6J</strain>
    </source>
</reference>
<dbReference type="PANTHER" id="PTHR14122:SF1">
    <property type="entry name" value="APPETITE-REGULATING HORMONE"/>
    <property type="match status" value="1"/>
</dbReference>
<evidence type="ECO:0007829" key="14">
    <source>
        <dbReference type="ProteomicsDB" id="Q811T4"/>
    </source>
</evidence>
<dbReference type="GeneID" id="58991"/>
<dbReference type="Ensembl" id="ENSMUST00000203363.3">
    <property type="protein sequence ID" value="ENSMUSP00000145366.2"/>
    <property type="gene ID" value="ENSMUSG00000064177.9"/>
</dbReference>
<gene>
    <name evidence="10 11" type="primary">Ghrl</name>
</gene>
<dbReference type="GO" id="GO:0005615">
    <property type="term" value="C:extracellular space"/>
    <property type="evidence" value="ECO:0007669"/>
    <property type="project" value="UniProtKB-UniRule"/>
</dbReference>
<dbReference type="GO" id="GO:0032095">
    <property type="term" value="P:regulation of response to food"/>
    <property type="evidence" value="ECO:0007669"/>
    <property type="project" value="UniProtKB-UniRule"/>
</dbReference>
<dbReference type="GeneTree" id="ENSGT00390000004064"/>
<dbReference type="PRINTS" id="PR01624">
    <property type="entry name" value="GHRELIN"/>
</dbReference>
<dbReference type="Bgee" id="ENSMUSG00000064177">
    <property type="expression patterns" value="Expressed in epithelium of stomach and 92 other cell types or tissues"/>
</dbReference>
<reference evidence="10" key="3">
    <citation type="journal article" date="2011" name="PLoS Biol.">
        <title>Modernizing reference genome assemblies.</title>
        <authorList>
            <person name="Church D.M."/>
            <person name="Schneider V.A."/>
            <person name="Graves T."/>
            <person name="Auger K."/>
            <person name="Cunningham F."/>
            <person name="Bouk N."/>
            <person name="Chen H.C."/>
            <person name="Agarwala R."/>
            <person name="McLaren W.M."/>
            <person name="Ritchie G.R."/>
            <person name="Albracht D."/>
            <person name="Kremitzki M."/>
            <person name="Rock S."/>
            <person name="Kotkiewicz H."/>
            <person name="Kremitzki C."/>
            <person name="Wollam A."/>
            <person name="Trani L."/>
            <person name="Fulton L."/>
            <person name="Fulton R."/>
            <person name="Matthews L."/>
            <person name="Whitehead S."/>
            <person name="Chow W."/>
            <person name="Torrance J."/>
            <person name="Dunn M."/>
            <person name="Harden G."/>
            <person name="Threadgold G."/>
            <person name="Wood J."/>
            <person name="Collins J."/>
            <person name="Heath P."/>
            <person name="Griffiths G."/>
            <person name="Pelan S."/>
            <person name="Grafham D."/>
            <person name="Eichler E.E."/>
            <person name="Weinstock G."/>
            <person name="Mardis E.R."/>
            <person name="Wilson R.K."/>
            <person name="Howe K."/>
            <person name="Flicek P."/>
            <person name="Hubbard T."/>
        </authorList>
    </citation>
    <scope>NUCLEOTIDE SEQUENCE [LARGE SCALE GENOMIC DNA]</scope>
    <source>
        <strain evidence="10">C57BL/6J</strain>
    </source>
</reference>
<feature type="signal peptide" evidence="7">
    <location>
        <begin position="1"/>
        <end position="23"/>
    </location>
</feature>
<dbReference type="DNASU" id="58991"/>
<evidence type="ECO:0000256" key="5">
    <source>
        <dbReference type="RuleBase" id="RU368086"/>
    </source>
</evidence>
<proteinExistence type="evidence at protein level"/>
<reference evidence="9" key="1">
    <citation type="journal article" date="2005" name="Endocrinology">
        <title>Expression of the ghrelin axis in the mouse: an exon 4-deleted mouse proghrelin variant encodes a novel C terminal peptide.</title>
        <authorList>
            <person name="Jeffery P.L."/>
            <person name="Duncan R.P."/>
            <person name="Yeh A.H."/>
            <person name="Jaskolski R.A."/>
            <person name="Hammond D.S."/>
            <person name="Herington A.C."/>
            <person name="Chopin L.K."/>
        </authorList>
    </citation>
    <scope>NUCLEOTIDE SEQUENCE</scope>
    <source>
        <strain evidence="9">Swiss</strain>
    </source>
</reference>
<evidence type="ECO:0000256" key="2">
    <source>
        <dbReference type="ARBA" id="ARBA00006473"/>
    </source>
</evidence>
<comment type="function">
    <text evidence="5">Ghrelin is the ligand for growth hormone secretagogue receptor type 1 (GHSR). Induces the release of growth hormone from the pituitary. Has an appetite-stimulating effect, induces adiposity and stimulates gastric acid secretion. Involved in growth regulation.</text>
</comment>
<dbReference type="Proteomes" id="UP000000589">
    <property type="component" value="Chromosome 6"/>
</dbReference>
<keyword evidence="13 14" id="KW-1267">Proteomics identification</keyword>
<evidence type="ECO:0000256" key="6">
    <source>
        <dbReference type="SAM" id="MobiDB-lite"/>
    </source>
</evidence>
<dbReference type="CTD" id="51738"/>
<dbReference type="InterPro" id="IPR006738">
    <property type="entry name" value="Motilin_ghrelin"/>
</dbReference>
<keyword evidence="4 5" id="KW-0372">Hormone</keyword>
<comment type="subcellular location">
    <subcellularLocation>
        <location evidence="1 5">Secreted</location>
    </subcellularLocation>
</comment>
<evidence type="ECO:0000313" key="12">
    <source>
        <dbReference type="Proteomes" id="UP000000589"/>
    </source>
</evidence>
<name>Q811T4_MOUSE</name>
<dbReference type="GO" id="GO:0032024">
    <property type="term" value="P:positive regulation of insulin secretion"/>
    <property type="evidence" value="ECO:0007669"/>
    <property type="project" value="UniProtKB-UniRule"/>
</dbReference>
<protein>
    <recommendedName>
        <fullName evidence="5">Appetite-regulating hormone</fullName>
    </recommendedName>
    <alternativeName>
        <fullName evidence="5">Growth hormone secretagogue</fullName>
    </alternativeName>
    <alternativeName>
        <fullName evidence="5">Growth hormone-releasing peptide</fullName>
    </alternativeName>
    <alternativeName>
        <fullName evidence="5">Motilin-related peptide</fullName>
    </alternativeName>
    <component>
        <recommendedName>
            <fullName evidence="5">Ghrelin</fullName>
        </recommendedName>
    </component>
    <component>
        <recommendedName>
            <fullName evidence="5">Obestatin</fullName>
        </recommendedName>
    </component>
</protein>
<evidence type="ECO:0000256" key="7">
    <source>
        <dbReference type="SAM" id="SignalP"/>
    </source>
</evidence>
<evidence type="ECO:0000259" key="8">
    <source>
        <dbReference type="Pfam" id="PF04644"/>
    </source>
</evidence>
<dbReference type="SMR" id="Q811T4"/>
<dbReference type="GO" id="GO:0016608">
    <property type="term" value="F:growth hormone-releasing hormone activity"/>
    <property type="evidence" value="ECO:0007669"/>
    <property type="project" value="UniProtKB-UniRule"/>
</dbReference>
<keyword evidence="5" id="KW-0449">Lipoprotein</keyword>
<evidence type="ECO:0000256" key="1">
    <source>
        <dbReference type="ARBA" id="ARBA00004613"/>
    </source>
</evidence>
<evidence type="ECO:0000313" key="9">
    <source>
        <dbReference type="EMBL" id="AAO27350.1"/>
    </source>
</evidence>
<dbReference type="AGR" id="MGI:1930008"/>
<dbReference type="EMBL" id="AY179430">
    <property type="protein sequence ID" value="AAO27350.1"/>
    <property type="molecule type" value="mRNA"/>
</dbReference>
<dbReference type="RefSeq" id="NP_001273334.1">
    <property type="nucleotide sequence ID" value="NM_001286405.1"/>
</dbReference>
<comment type="function">
    <text evidence="5">Obestatin may be the ligand for GPR39. May have an appetite-reducing effect resulting in decreased food intake. May reduce gastric emptying activity and jejunal motility.</text>
</comment>
<dbReference type="Pfam" id="PF04644">
    <property type="entry name" value="Motilin_ghrelin"/>
    <property type="match status" value="1"/>
</dbReference>
<comment type="similarity">
    <text evidence="2 5">Belongs to the motilin family.</text>
</comment>
<feature type="chain" id="PRO_5015098954" description="Appetite-regulating hormone" evidence="7">
    <location>
        <begin position="24"/>
        <end position="86"/>
    </location>
</feature>
<reference evidence="10 12" key="2">
    <citation type="journal article" date="2009" name="PLoS Biol.">
        <title>Lineage-specific biology revealed by a finished genome assembly of the mouse.</title>
        <authorList>
            <consortium name="Mouse Genome Sequencing Consortium"/>
            <person name="Church D.M."/>
            <person name="Goodstadt L."/>
            <person name="Hillier L.W."/>
            <person name="Zody M.C."/>
            <person name="Goldstein S."/>
            <person name="She X."/>
            <person name="Bult C.J."/>
            <person name="Agarwala R."/>
            <person name="Cherry J.L."/>
            <person name="DiCuccio M."/>
            <person name="Hlavina W."/>
            <person name="Kapustin Y."/>
            <person name="Meric P."/>
            <person name="Maglott D."/>
            <person name="Birtle Z."/>
            <person name="Marques A.C."/>
            <person name="Graves T."/>
            <person name="Zhou S."/>
            <person name="Teague B."/>
            <person name="Potamousis K."/>
            <person name="Churas C."/>
            <person name="Place M."/>
            <person name="Herschleb J."/>
            <person name="Runnheim R."/>
            <person name="Forrest D."/>
            <person name="Amos-Landgraf J."/>
            <person name="Schwartz D.C."/>
            <person name="Cheng Z."/>
            <person name="Lindblad-Toh K."/>
            <person name="Eichler E.E."/>
            <person name="Ponting C.P."/>
        </authorList>
    </citation>
    <scope>NUCLEOTIDE SEQUENCE [LARGE SCALE GENOMIC DNA]</scope>
    <source>
        <strain evidence="10 12">C57BL/6J</strain>
    </source>
</reference>
<dbReference type="PANTHER" id="PTHR14122">
    <property type="entry name" value="GHRELIN PRECURSOR"/>
    <property type="match status" value="1"/>
</dbReference>
<dbReference type="InterPro" id="IPR005441">
    <property type="entry name" value="Preproghrelin"/>
</dbReference>
<feature type="domain" description="Motilin/ghrelin" evidence="8">
    <location>
        <begin position="24"/>
        <end position="51"/>
    </location>
</feature>
<comment type="PTM">
    <text evidence="5">O-octanoylation is essential for ghrelin activity.</text>
</comment>
<dbReference type="VEuPathDB" id="HostDB:ENSMUSG00000064177"/>
<sequence length="86" mass="9758">MLSSGTICSLLLLSMLWMDMAMAGSSFLSPEHQKAQQRKESKKPPAKLQPRALEGWLHPEDRGQAEETEEELEIRRRQLTSNHGQA</sequence>
<dbReference type="ProteomicsDB" id="338907"/>
<dbReference type="BioGRID-ORCS" id="58991">
    <property type="hits" value="6 hits in 76 CRISPR screens"/>
</dbReference>
<keyword evidence="5 7" id="KW-0732">Signal</keyword>
<evidence type="ECO:0007829" key="13">
    <source>
        <dbReference type="PeptideAtlas" id="Q811T4"/>
    </source>
</evidence>
<accession>Q811T4</accession>
<dbReference type="UCSC" id="uc009dhk.1">
    <property type="organism name" value="mouse"/>
</dbReference>
<organism evidence="9">
    <name type="scientific">Mus musculus</name>
    <name type="common">Mouse</name>
    <dbReference type="NCBI Taxonomy" id="10090"/>
    <lineage>
        <taxon>Eukaryota</taxon>
        <taxon>Metazoa</taxon>
        <taxon>Chordata</taxon>
        <taxon>Craniata</taxon>
        <taxon>Vertebrata</taxon>
        <taxon>Euteleostomi</taxon>
        <taxon>Mammalia</taxon>
        <taxon>Eutheria</taxon>
        <taxon>Euarchontoglires</taxon>
        <taxon>Glires</taxon>
        <taxon>Rodentia</taxon>
        <taxon>Myomorpha</taxon>
        <taxon>Muroidea</taxon>
        <taxon>Muridae</taxon>
        <taxon>Murinae</taxon>
        <taxon>Mus</taxon>
        <taxon>Mus</taxon>
    </lineage>
</organism>
<evidence type="ECO:0000313" key="10">
    <source>
        <dbReference type="Ensembl" id="ENSMUSP00000145366.2"/>
    </source>
</evidence>
<feature type="compositionally biased region" description="Basic and acidic residues" evidence="6">
    <location>
        <begin position="31"/>
        <end position="43"/>
    </location>
</feature>
<dbReference type="Antibodypedia" id="2526">
    <property type="antibodies" value="920 antibodies from 42 providers"/>
</dbReference>
<evidence type="ECO:0000256" key="4">
    <source>
        <dbReference type="ARBA" id="ARBA00022702"/>
    </source>
</evidence>
<dbReference type="ExpressionAtlas" id="Q811T4">
    <property type="expression patterns" value="baseline and differential"/>
</dbReference>
<keyword evidence="3 5" id="KW-0964">Secreted</keyword>
<evidence type="ECO:0000256" key="3">
    <source>
        <dbReference type="ARBA" id="ARBA00022525"/>
    </source>
</evidence>
<keyword evidence="12" id="KW-1185">Reference proteome</keyword>
<evidence type="ECO:0000313" key="11">
    <source>
        <dbReference type="MGI" id="MGI:1930008"/>
    </source>
</evidence>